<gene>
    <name evidence="1" type="ORF">MPOCJGCO_2624</name>
</gene>
<proteinExistence type="predicted"/>
<keyword evidence="2" id="KW-1185">Reference proteome</keyword>
<organism evidence="1 2">
    <name type="scientific">Methylobacterium trifolii</name>
    <dbReference type="NCBI Taxonomy" id="1003092"/>
    <lineage>
        <taxon>Bacteria</taxon>
        <taxon>Pseudomonadati</taxon>
        <taxon>Pseudomonadota</taxon>
        <taxon>Alphaproteobacteria</taxon>
        <taxon>Hyphomicrobiales</taxon>
        <taxon>Methylobacteriaceae</taxon>
        <taxon>Methylobacterium</taxon>
    </lineage>
</organism>
<comment type="caution">
    <text evidence="1">The sequence shown here is derived from an EMBL/GenBank/DDBJ whole genome shotgun (WGS) entry which is preliminary data.</text>
</comment>
<dbReference type="PANTHER" id="PTHR32026">
    <property type="entry name" value="METHYLTRANSFERASE-LIKE PROTEIN 24"/>
    <property type="match status" value="1"/>
</dbReference>
<name>A0ABQ4U041_9HYPH</name>
<reference evidence="1" key="2">
    <citation type="submission" date="2021-08" db="EMBL/GenBank/DDBJ databases">
        <authorList>
            <person name="Tani A."/>
            <person name="Ola A."/>
            <person name="Ogura Y."/>
            <person name="Katsura K."/>
            <person name="Hayashi T."/>
        </authorList>
    </citation>
    <scope>NUCLEOTIDE SEQUENCE</scope>
    <source>
        <strain evidence="1">DSM 23632</strain>
    </source>
</reference>
<dbReference type="PANTHER" id="PTHR32026:SF10">
    <property type="entry name" value="METHYLTRANSFERASE-LIKE PROTEIN 24-RELATED"/>
    <property type="match status" value="1"/>
</dbReference>
<sequence>MRFHYEDTVETQERVLALLRTLEPKAFPGFSKVRIGRANDGGYVMLDDFEGIQGAYSLGIKDDVSWDLDIAARGIDVFQYDHTIDAAPAVHPRLHWSKIGIEGTKSGQENLDTLENLLAQNGHSQATDLLLKCDIEGSEWEMLANLGTTNMKRFRQVTVEMHAFEELRQQHWYELLRRAFSVLTAHHSVVHVHGNNCAPMCVVGGVALPMAIEFTFMRRDNHTIEPSKELFPIDIDQRCCVSKAEHILGSFRF</sequence>
<dbReference type="EMBL" id="BPRB01000141">
    <property type="protein sequence ID" value="GJE60512.1"/>
    <property type="molecule type" value="Genomic_DNA"/>
</dbReference>
<evidence type="ECO:0008006" key="3">
    <source>
        <dbReference type="Google" id="ProtNLM"/>
    </source>
</evidence>
<reference evidence="1" key="1">
    <citation type="journal article" date="2021" name="Front. Microbiol.">
        <title>Comprehensive Comparative Genomics and Phenotyping of Methylobacterium Species.</title>
        <authorList>
            <person name="Alessa O."/>
            <person name="Ogura Y."/>
            <person name="Fujitani Y."/>
            <person name="Takami H."/>
            <person name="Hayashi T."/>
            <person name="Sahin N."/>
            <person name="Tani A."/>
        </authorList>
    </citation>
    <scope>NUCLEOTIDE SEQUENCE</scope>
    <source>
        <strain evidence="1">DSM 23632</strain>
    </source>
</reference>
<evidence type="ECO:0000313" key="2">
    <source>
        <dbReference type="Proteomes" id="UP001055057"/>
    </source>
</evidence>
<dbReference type="RefSeq" id="WP_238183130.1">
    <property type="nucleotide sequence ID" value="NZ_BPRB01000141.1"/>
</dbReference>
<accession>A0ABQ4U041</accession>
<protein>
    <recommendedName>
        <fullName evidence="3">Methyltransferase FkbM domain-containing protein</fullName>
    </recommendedName>
</protein>
<evidence type="ECO:0000313" key="1">
    <source>
        <dbReference type="EMBL" id="GJE60512.1"/>
    </source>
</evidence>
<dbReference type="InterPro" id="IPR026913">
    <property type="entry name" value="METTL24"/>
</dbReference>
<dbReference type="Proteomes" id="UP001055057">
    <property type="component" value="Unassembled WGS sequence"/>
</dbReference>